<dbReference type="KEGG" id="aten:116290997"/>
<evidence type="ECO:0000256" key="14">
    <source>
        <dbReference type="RuleBase" id="RU003355"/>
    </source>
</evidence>
<name>A0A6P8HG87_ACTTE</name>
<dbReference type="InterPro" id="IPR000209">
    <property type="entry name" value="Peptidase_S8/S53_dom"/>
</dbReference>
<evidence type="ECO:0000256" key="10">
    <source>
        <dbReference type="ARBA" id="ARBA00023145"/>
    </source>
</evidence>
<dbReference type="PANTHER" id="PTHR42884">
    <property type="entry name" value="PROPROTEIN CONVERTASE SUBTILISIN/KEXIN-RELATED"/>
    <property type="match status" value="1"/>
</dbReference>
<evidence type="ECO:0000256" key="7">
    <source>
        <dbReference type="ARBA" id="ARBA00022825"/>
    </source>
</evidence>
<dbReference type="SUPFAM" id="SSF54897">
    <property type="entry name" value="Protease propeptides/inhibitors"/>
    <property type="match status" value="1"/>
</dbReference>
<dbReference type="Pfam" id="PF16470">
    <property type="entry name" value="S8_pro-domain"/>
    <property type="match status" value="1"/>
</dbReference>
<dbReference type="InterPro" id="IPR023827">
    <property type="entry name" value="Peptidase_S8_Asp-AS"/>
</dbReference>
<feature type="active site" description="Charge relay system" evidence="12 13">
    <location>
        <position position="230"/>
    </location>
</feature>
<sequence length="905" mass="101169">MLIKLQIWRIFTHFVAVVLISCFVESQFEENFIASSSFLPIYNDSAAMASSSWAVRIPFYSHMDEKDLHFLADKIAHEAGLYNMGQIGGLKRHYLFYHKSFKNDSKQHSTETARIRHSVTELLGNHPHVEWFKQEVVRKRYKRGLQFQDQYFPNQWHLDNLRYVGNDINVTGVWENNITGQGVVVSVIDDGVEWTNPDILDNYSSEGSWDINSNDPDPMPRADDAGLNHHGTRCAGEIAAVPNTYCAVGVAYGAKVSGVRILDGPMTDSLEAMAFNTKLHINDIYSCSWGPDDNGKTVDGPHQLAQAALAHGVLAGRHGYGSIFVVASGNGGHFKDNCNFDGYANSIYTVTIGAVDEVGDMPYYAEHCAAMLAVTYSSGQGMQRNIVTTDWRLGTGTGCTDKHTGTSAAAPLAAGMIALMMQARPCLTWRDVQHVIAMSAFKHSVDDDDYHTNNAGYHHSHKYGFGVLDSWRLVTTAQMWKSVPWMTSWSSPVIHVNRAIPSTNKMTESYRVTREQVAEVVTLEHVTVTVNLRHRYRGNLIVKLVSPHGTPSMLATARRHDRSPEGFVDWTFSTVRCWGETPEGVWTLIVIDNGNDHARGYLMDWKITLYGSALSPADIKQRRSIMEEGISGKYLHTDKAPPCPPPPSSVKSQEIMSERMLKVLLLFSGFCFLIAIYYVLDVVFDNEGLGPPQPVEEKVENKEPSPLIPAKLAEEDWKRLSNLLESGEKNTRPSSTNQTSQRKGFQSSPSYSSNSNQNNPALPSQPSSTVIPTDTVVPIESKTSSSRTFFGKRRVLSPSDEVRRVKDFEKRLRYAMEQSLKLQTKQLKDIDELENELQQATEESLIAHALEQRFYNSISHTPPPESTNINKPTKIRQSNASAGRSIRKPIKGILKKSKSYLSSSR</sequence>
<dbReference type="PROSITE" id="PS00136">
    <property type="entry name" value="SUBTILASE_ASP"/>
    <property type="match status" value="1"/>
</dbReference>
<dbReference type="FunFam" id="2.60.120.260:FF:000026">
    <property type="entry name" value="proprotein convertase subtilisin/kexin type 7"/>
    <property type="match status" value="1"/>
</dbReference>
<dbReference type="InterPro" id="IPR008979">
    <property type="entry name" value="Galactose-bd-like_sf"/>
</dbReference>
<dbReference type="Gene3D" id="3.40.50.200">
    <property type="entry name" value="Peptidase S8/S53 domain"/>
    <property type="match status" value="1"/>
</dbReference>
<dbReference type="InterPro" id="IPR032815">
    <property type="entry name" value="S8_pro-domain"/>
</dbReference>
<keyword evidence="5 17" id="KW-0732">Signal</keyword>
<dbReference type="FunCoup" id="A0A6P8HG87">
    <property type="interactions" value="364"/>
</dbReference>
<dbReference type="Gene3D" id="2.60.120.260">
    <property type="entry name" value="Galactose-binding domain-like"/>
    <property type="match status" value="1"/>
</dbReference>
<keyword evidence="11" id="KW-0325">Glycoprotein</keyword>
<dbReference type="GO" id="GO:0004252">
    <property type="term" value="F:serine-type endopeptidase activity"/>
    <property type="evidence" value="ECO:0007669"/>
    <property type="project" value="UniProtKB-UniRule"/>
</dbReference>
<feature type="compositionally biased region" description="Polar residues" evidence="16">
    <location>
        <begin position="761"/>
        <end position="772"/>
    </location>
</feature>
<evidence type="ECO:0000313" key="19">
    <source>
        <dbReference type="Proteomes" id="UP000515163"/>
    </source>
</evidence>
<evidence type="ECO:0000256" key="13">
    <source>
        <dbReference type="PROSITE-ProRule" id="PRU01240"/>
    </source>
</evidence>
<keyword evidence="9" id="KW-0472">Membrane</keyword>
<feature type="active site" description="Charge relay system" evidence="12 13">
    <location>
        <position position="189"/>
    </location>
</feature>
<dbReference type="InParanoid" id="A0A6P8HG87"/>
<dbReference type="SUPFAM" id="SSF49785">
    <property type="entry name" value="Galactose-binding domain-like"/>
    <property type="match status" value="1"/>
</dbReference>
<dbReference type="PROSITE" id="PS00138">
    <property type="entry name" value="SUBTILASE_SER"/>
    <property type="match status" value="1"/>
</dbReference>
<evidence type="ECO:0000256" key="8">
    <source>
        <dbReference type="ARBA" id="ARBA00022989"/>
    </source>
</evidence>
<feature type="compositionally biased region" description="Low complexity" evidence="16">
    <location>
        <begin position="746"/>
        <end position="760"/>
    </location>
</feature>
<keyword evidence="15" id="KW-0175">Coiled coil</keyword>
<feature type="active site" description="Charge relay system" evidence="12 13">
    <location>
        <position position="407"/>
    </location>
</feature>
<keyword evidence="6 13" id="KW-0378">Hydrolase</keyword>
<keyword evidence="3" id="KW-0165">Cleavage on pair of basic residues</keyword>
<feature type="region of interest" description="Disordered" evidence="16">
    <location>
        <begin position="724"/>
        <end position="772"/>
    </location>
</feature>
<evidence type="ECO:0000313" key="20">
    <source>
        <dbReference type="RefSeq" id="XP_031553978.1"/>
    </source>
</evidence>
<dbReference type="PROSITE" id="PS51892">
    <property type="entry name" value="SUBTILASE"/>
    <property type="match status" value="1"/>
</dbReference>
<dbReference type="GeneID" id="116290997"/>
<keyword evidence="8" id="KW-1133">Transmembrane helix</keyword>
<dbReference type="AlphaFoldDB" id="A0A6P8HG87"/>
<dbReference type="GO" id="GO:0005802">
    <property type="term" value="C:trans-Golgi network"/>
    <property type="evidence" value="ECO:0007669"/>
    <property type="project" value="TreeGrafter"/>
</dbReference>
<comment type="similarity">
    <text evidence="13 14">Belongs to the peptidase S8 family.</text>
</comment>
<evidence type="ECO:0000256" key="6">
    <source>
        <dbReference type="ARBA" id="ARBA00022801"/>
    </source>
</evidence>
<feature type="region of interest" description="Disordered" evidence="16">
    <location>
        <begin position="856"/>
        <end position="890"/>
    </location>
</feature>
<evidence type="ECO:0000256" key="2">
    <source>
        <dbReference type="ARBA" id="ARBA00022670"/>
    </source>
</evidence>
<feature type="signal peptide" evidence="17">
    <location>
        <begin position="1"/>
        <end position="26"/>
    </location>
</feature>
<dbReference type="PROSITE" id="PS00137">
    <property type="entry name" value="SUBTILASE_HIS"/>
    <property type="match status" value="1"/>
</dbReference>
<organism evidence="19 20">
    <name type="scientific">Actinia tenebrosa</name>
    <name type="common">Australian red waratah sea anemone</name>
    <dbReference type="NCBI Taxonomy" id="6105"/>
    <lineage>
        <taxon>Eukaryota</taxon>
        <taxon>Metazoa</taxon>
        <taxon>Cnidaria</taxon>
        <taxon>Anthozoa</taxon>
        <taxon>Hexacorallia</taxon>
        <taxon>Actiniaria</taxon>
        <taxon>Actiniidae</taxon>
        <taxon>Actinia</taxon>
    </lineage>
</organism>
<dbReference type="InterPro" id="IPR022398">
    <property type="entry name" value="Peptidase_S8_His-AS"/>
</dbReference>
<evidence type="ECO:0000256" key="15">
    <source>
        <dbReference type="SAM" id="Coils"/>
    </source>
</evidence>
<dbReference type="RefSeq" id="XP_031553978.1">
    <property type="nucleotide sequence ID" value="XM_031698118.1"/>
</dbReference>
<feature type="chain" id="PRO_5027606175" evidence="17">
    <location>
        <begin position="27"/>
        <end position="905"/>
    </location>
</feature>
<dbReference type="GO" id="GO:0000139">
    <property type="term" value="C:Golgi membrane"/>
    <property type="evidence" value="ECO:0007669"/>
    <property type="project" value="TreeGrafter"/>
</dbReference>
<dbReference type="PROSITE" id="PS51829">
    <property type="entry name" value="P_HOMO_B"/>
    <property type="match status" value="1"/>
</dbReference>
<keyword evidence="2 13" id="KW-0645">Protease</keyword>
<evidence type="ECO:0000256" key="9">
    <source>
        <dbReference type="ARBA" id="ARBA00023136"/>
    </source>
</evidence>
<gene>
    <name evidence="20" type="primary">LOC116290997</name>
</gene>
<dbReference type="InterPro" id="IPR034182">
    <property type="entry name" value="Kexin/furin"/>
</dbReference>
<dbReference type="FunFam" id="3.40.50.200:FF:000005">
    <property type="entry name" value="Proprotein convertase subtilisin/kexin type 7"/>
    <property type="match status" value="1"/>
</dbReference>
<keyword evidence="19" id="KW-1185">Reference proteome</keyword>
<dbReference type="InterPro" id="IPR015500">
    <property type="entry name" value="Peptidase_S8_subtilisin-rel"/>
</dbReference>
<evidence type="ECO:0000256" key="5">
    <source>
        <dbReference type="ARBA" id="ARBA00022729"/>
    </source>
</evidence>
<dbReference type="Pfam" id="PF00082">
    <property type="entry name" value="Peptidase_S8"/>
    <property type="match status" value="1"/>
</dbReference>
<reference evidence="20" key="1">
    <citation type="submission" date="2025-08" db="UniProtKB">
        <authorList>
            <consortium name="RefSeq"/>
        </authorList>
    </citation>
    <scope>IDENTIFICATION</scope>
</reference>
<comment type="subcellular location">
    <subcellularLocation>
        <location evidence="1">Membrane</location>
    </subcellularLocation>
</comment>
<protein>
    <submittedName>
        <fullName evidence="20">Proprotein convertase subtilisin/kexin type 7-like</fullName>
    </submittedName>
</protein>
<dbReference type="CDD" id="cd04059">
    <property type="entry name" value="Peptidases_S8_Protein_convertases_Kexins_Furin-like"/>
    <property type="match status" value="1"/>
</dbReference>
<evidence type="ECO:0000256" key="11">
    <source>
        <dbReference type="ARBA" id="ARBA00023180"/>
    </source>
</evidence>
<keyword evidence="7 13" id="KW-0720">Serine protease</keyword>
<feature type="coiled-coil region" evidence="15">
    <location>
        <begin position="823"/>
        <end position="850"/>
    </location>
</feature>
<dbReference type="InterPro" id="IPR023828">
    <property type="entry name" value="Peptidase_S8_Ser-AS"/>
</dbReference>
<dbReference type="SUPFAM" id="SSF52743">
    <property type="entry name" value="Subtilisin-like"/>
    <property type="match status" value="1"/>
</dbReference>
<dbReference type="PROSITE" id="PS51257">
    <property type="entry name" value="PROKAR_LIPOPROTEIN"/>
    <property type="match status" value="1"/>
</dbReference>
<evidence type="ECO:0000259" key="18">
    <source>
        <dbReference type="PROSITE" id="PS51829"/>
    </source>
</evidence>
<dbReference type="PANTHER" id="PTHR42884:SF28">
    <property type="entry name" value="PROPROTEIN CONVERTASE SUBTILISIN_KEXIN TYPE 7"/>
    <property type="match status" value="1"/>
</dbReference>
<dbReference type="InterPro" id="IPR002884">
    <property type="entry name" value="P_dom"/>
</dbReference>
<evidence type="ECO:0000256" key="3">
    <source>
        <dbReference type="ARBA" id="ARBA00022685"/>
    </source>
</evidence>
<evidence type="ECO:0000256" key="16">
    <source>
        <dbReference type="SAM" id="MobiDB-lite"/>
    </source>
</evidence>
<dbReference type="PRINTS" id="PR00723">
    <property type="entry name" value="SUBTILISIN"/>
</dbReference>
<dbReference type="Gene3D" id="3.30.70.850">
    <property type="entry name" value="Peptidase S8, pro-domain"/>
    <property type="match status" value="1"/>
</dbReference>
<feature type="domain" description="P/Homo B" evidence="18">
    <location>
        <begin position="483"/>
        <end position="615"/>
    </location>
</feature>
<keyword evidence="10" id="KW-0865">Zymogen</keyword>
<dbReference type="GO" id="GO:0016485">
    <property type="term" value="P:protein processing"/>
    <property type="evidence" value="ECO:0007669"/>
    <property type="project" value="TreeGrafter"/>
</dbReference>
<feature type="compositionally biased region" description="Polar residues" evidence="16">
    <location>
        <begin position="856"/>
        <end position="882"/>
    </location>
</feature>
<evidence type="ECO:0000256" key="4">
    <source>
        <dbReference type="ARBA" id="ARBA00022692"/>
    </source>
</evidence>
<evidence type="ECO:0000256" key="1">
    <source>
        <dbReference type="ARBA" id="ARBA00004370"/>
    </source>
</evidence>
<accession>A0A6P8HG87</accession>
<dbReference type="Pfam" id="PF01483">
    <property type="entry name" value="P_proprotein"/>
    <property type="match status" value="1"/>
</dbReference>
<dbReference type="OrthoDB" id="300641at2759"/>
<evidence type="ECO:0000256" key="12">
    <source>
        <dbReference type="PIRSR" id="PIRSR615500-1"/>
    </source>
</evidence>
<proteinExistence type="inferred from homology"/>
<feature type="compositionally biased region" description="Polar residues" evidence="16">
    <location>
        <begin position="732"/>
        <end position="745"/>
    </location>
</feature>
<dbReference type="Proteomes" id="UP000515163">
    <property type="component" value="Unplaced"/>
</dbReference>
<evidence type="ECO:0000256" key="17">
    <source>
        <dbReference type="SAM" id="SignalP"/>
    </source>
</evidence>
<dbReference type="InterPro" id="IPR038466">
    <property type="entry name" value="S8_pro-domain_sf"/>
</dbReference>
<dbReference type="InterPro" id="IPR036852">
    <property type="entry name" value="Peptidase_S8/S53_dom_sf"/>
</dbReference>
<keyword evidence="4" id="KW-0812">Transmembrane</keyword>